<feature type="chain" id="PRO_5039946249" evidence="1">
    <location>
        <begin position="20"/>
        <end position="97"/>
    </location>
</feature>
<accession>A6I718</accession>
<gene>
    <name evidence="2" type="primary">Art1_predicted</name>
    <name evidence="2" type="ORF">rCG_39811</name>
</gene>
<evidence type="ECO:0000313" key="3">
    <source>
        <dbReference type="Proteomes" id="UP000234681"/>
    </source>
</evidence>
<protein>
    <submittedName>
        <fullName evidence="2">ADP-ribosyltransferase 1 (Predicted), isoform CRA_b</fullName>
    </submittedName>
</protein>
<dbReference type="Proteomes" id="UP000234681">
    <property type="component" value="Chromosome 1"/>
</dbReference>
<dbReference type="GO" id="GO:0016740">
    <property type="term" value="F:transferase activity"/>
    <property type="evidence" value="ECO:0007669"/>
    <property type="project" value="UniProtKB-KW"/>
</dbReference>
<keyword evidence="1" id="KW-0732">Signal</keyword>
<sequence>MKIPAMMSLLLVSVGLRDGVQVINTSRPAQGPARIYLRALGKRSTYNCEYIKEKKCRSGPCWLNSSAPGSLSASWSLLLLVLFLMLRALPENPGLRC</sequence>
<keyword evidence="2" id="KW-0808">Transferase</keyword>
<name>A6I718_RAT</name>
<evidence type="ECO:0000256" key="1">
    <source>
        <dbReference type="SAM" id="SignalP"/>
    </source>
</evidence>
<feature type="signal peptide" evidence="1">
    <location>
        <begin position="1"/>
        <end position="19"/>
    </location>
</feature>
<dbReference type="AlphaFoldDB" id="A6I718"/>
<dbReference type="EMBL" id="CH473956">
    <property type="protein sequence ID" value="EDM18212.1"/>
    <property type="molecule type" value="Genomic_DNA"/>
</dbReference>
<proteinExistence type="predicted"/>
<evidence type="ECO:0000313" key="2">
    <source>
        <dbReference type="EMBL" id="EDM18212.1"/>
    </source>
</evidence>
<reference evidence="2 3" key="1">
    <citation type="submission" date="2005-09" db="EMBL/GenBank/DDBJ databases">
        <authorList>
            <person name="Mural R.J."/>
            <person name="Li P.W."/>
            <person name="Adams M.D."/>
            <person name="Amanatides P.G."/>
            <person name="Baden-Tillson H."/>
            <person name="Barnstead M."/>
            <person name="Chin S.H."/>
            <person name="Dew I."/>
            <person name="Evans C.A."/>
            <person name="Ferriera S."/>
            <person name="Flanigan M."/>
            <person name="Fosler C."/>
            <person name="Glodek A."/>
            <person name="Gu Z."/>
            <person name="Holt R.A."/>
            <person name="Jennings D."/>
            <person name="Kraft C.L."/>
            <person name="Lu F."/>
            <person name="Nguyen T."/>
            <person name="Nusskern D.R."/>
            <person name="Pfannkoch C.M."/>
            <person name="Sitter C."/>
            <person name="Sutton G.G."/>
            <person name="Venter J.C."/>
            <person name="Wang Z."/>
            <person name="Woodage T."/>
            <person name="Zheng X.H."/>
            <person name="Zhong F."/>
        </authorList>
    </citation>
    <scope>NUCLEOTIDE SEQUENCE [LARGE SCALE GENOMIC DNA]</scope>
    <source>
        <strain>BN</strain>
        <strain evidence="3">Sprague-Dawley</strain>
    </source>
</reference>
<organism evidence="2 3">
    <name type="scientific">Rattus norvegicus</name>
    <name type="common">Rat</name>
    <dbReference type="NCBI Taxonomy" id="10116"/>
    <lineage>
        <taxon>Eukaryota</taxon>
        <taxon>Metazoa</taxon>
        <taxon>Chordata</taxon>
        <taxon>Craniata</taxon>
        <taxon>Vertebrata</taxon>
        <taxon>Euteleostomi</taxon>
        <taxon>Mammalia</taxon>
        <taxon>Eutheria</taxon>
        <taxon>Euarchontoglires</taxon>
        <taxon>Glires</taxon>
        <taxon>Rodentia</taxon>
        <taxon>Myomorpha</taxon>
        <taxon>Muroidea</taxon>
        <taxon>Muridae</taxon>
        <taxon>Murinae</taxon>
        <taxon>Rattus</taxon>
    </lineage>
</organism>